<evidence type="ECO:0000313" key="2">
    <source>
        <dbReference type="Proteomes" id="UP000085678"/>
    </source>
</evidence>
<dbReference type="RefSeq" id="XP_013411819.1">
    <property type="nucleotide sequence ID" value="XM_013556365.1"/>
</dbReference>
<evidence type="ECO:0000259" key="1">
    <source>
        <dbReference type="Pfam" id="PF00149"/>
    </source>
</evidence>
<proteinExistence type="predicted"/>
<name>A0A1S3JP94_LINAN</name>
<dbReference type="InterPro" id="IPR029052">
    <property type="entry name" value="Metallo-depent_PP-like"/>
</dbReference>
<organism evidence="2 3">
    <name type="scientific">Lingula anatina</name>
    <name type="common">Brachiopod</name>
    <name type="synonym">Lingula unguis</name>
    <dbReference type="NCBI Taxonomy" id="7574"/>
    <lineage>
        <taxon>Eukaryota</taxon>
        <taxon>Metazoa</taxon>
        <taxon>Spiralia</taxon>
        <taxon>Lophotrochozoa</taxon>
        <taxon>Brachiopoda</taxon>
        <taxon>Linguliformea</taxon>
        <taxon>Lingulata</taxon>
        <taxon>Lingulida</taxon>
        <taxon>Linguloidea</taxon>
        <taxon>Lingulidae</taxon>
        <taxon>Lingula</taxon>
    </lineage>
</organism>
<dbReference type="SUPFAM" id="SSF56300">
    <property type="entry name" value="Metallo-dependent phosphatases"/>
    <property type="match status" value="1"/>
</dbReference>
<dbReference type="CDD" id="cd00838">
    <property type="entry name" value="MPP_superfamily"/>
    <property type="match status" value="2"/>
</dbReference>
<evidence type="ECO:0000313" key="3">
    <source>
        <dbReference type="RefSeq" id="XP_013411819.1"/>
    </source>
</evidence>
<protein>
    <submittedName>
        <fullName evidence="3">LOW QUALITY PROTEIN: uncharacterized protein LOC106174703</fullName>
    </submittedName>
</protein>
<keyword evidence="2" id="KW-1185">Reference proteome</keyword>
<dbReference type="Gene3D" id="3.60.21.10">
    <property type="match status" value="1"/>
</dbReference>
<dbReference type="GeneID" id="106174703"/>
<dbReference type="Pfam" id="PF00149">
    <property type="entry name" value="Metallophos"/>
    <property type="match status" value="1"/>
</dbReference>
<dbReference type="KEGG" id="lak:106174703"/>
<gene>
    <name evidence="3" type="primary">LOC106174703</name>
</gene>
<accession>A0A1S3JP94</accession>
<reference evidence="3" key="1">
    <citation type="submission" date="2025-08" db="UniProtKB">
        <authorList>
            <consortium name="RefSeq"/>
        </authorList>
    </citation>
    <scope>IDENTIFICATION</scope>
    <source>
        <tissue evidence="3">Gonads</tissue>
    </source>
</reference>
<dbReference type="InterPro" id="IPR052963">
    <property type="entry name" value="Pantetheine_PDE"/>
</dbReference>
<dbReference type="AlphaFoldDB" id="A0A1S3JP94"/>
<dbReference type="PANTHER" id="PTHR36492">
    <property type="match status" value="1"/>
</dbReference>
<sequence>MKKVLVRMTKLYAISDLHVDYHDNWDIIGKWHKEKYGSHCLLLAGDVSDNINLLEKTLRLLKEKFFRVFFVPGNHDLWIRKRSSTSDSIDKFHQILDLCKTVGVLTYPEKIADQFWVVPLFSWYTTPEENVEDSLYVRPTQFVENTEKSNQIWMDNHLCKWPKLDLKSRSEYFTNINKERVDRTYDAPVISFSHFLPRKDLIKPDASEEWLCQQERLSLGLSPIIPPAEGGAVGFNFTRYAGCTTLESQIRKLASVLHVHGHQHRNRDRVIDGVRYVSHCLGYTREREQGYMWGLQEWEAGPKQVWPL</sequence>
<feature type="domain" description="Calcineurin-like phosphoesterase" evidence="1">
    <location>
        <begin position="10"/>
        <end position="190"/>
    </location>
</feature>
<dbReference type="PANTHER" id="PTHR36492:SF2">
    <property type="entry name" value="[ACYL-CARRIER-PROTEIN] PHOSPHODIESTERASE PPTH"/>
    <property type="match status" value="1"/>
</dbReference>
<dbReference type="Proteomes" id="UP000085678">
    <property type="component" value="Unplaced"/>
</dbReference>
<dbReference type="OrthoDB" id="550558at2759"/>
<dbReference type="STRING" id="7574.A0A1S3JP94"/>
<dbReference type="GO" id="GO:0016787">
    <property type="term" value="F:hydrolase activity"/>
    <property type="evidence" value="ECO:0007669"/>
    <property type="project" value="InterPro"/>
</dbReference>
<dbReference type="InParanoid" id="A0A1S3JP94"/>
<dbReference type="InterPro" id="IPR004843">
    <property type="entry name" value="Calcineurin-like_PHP"/>
</dbReference>